<proteinExistence type="predicted"/>
<dbReference type="Pfam" id="PF10633">
    <property type="entry name" value="NPCBM_assoc"/>
    <property type="match status" value="1"/>
</dbReference>
<dbReference type="InterPro" id="IPR013783">
    <property type="entry name" value="Ig-like_fold"/>
</dbReference>
<protein>
    <submittedName>
        <fullName evidence="3">Uncharacterized conserved protein</fullName>
    </submittedName>
</protein>
<keyword evidence="1" id="KW-0472">Membrane</keyword>
<dbReference type="PANTHER" id="PTHR35902:SF3">
    <property type="entry name" value="NPCBM-ASSOCIATED, NEW3 DOMAIN OF ALPHA-GALACTOSIDASE"/>
    <property type="match status" value="1"/>
</dbReference>
<dbReference type="AlphaFoldDB" id="A0A1I6HZ99"/>
<reference evidence="4" key="1">
    <citation type="submission" date="2016-10" db="EMBL/GenBank/DDBJ databases">
        <authorList>
            <person name="Varghese N."/>
            <person name="Submissions S."/>
        </authorList>
    </citation>
    <scope>NUCLEOTIDE SEQUENCE [LARGE SCALE GENOMIC DNA]</scope>
    <source>
        <strain evidence="4">CGMCC 1.7736</strain>
    </source>
</reference>
<keyword evidence="1" id="KW-0812">Transmembrane</keyword>
<dbReference type="Proteomes" id="UP000198531">
    <property type="component" value="Unassembled WGS sequence"/>
</dbReference>
<sequence>MRARTVLAGVLVVCLLVPTGVAAIEGEPHLSATMPENRVSPGESVELRLQITNVASLEESSGAPGVEQRLTTARGVRARLDSGNAPVTVETTRASLGSIPDGGVAEMQVRVTVDEDAEPGTYRLPVRLRYDYTREIDDYTGEHDDVEAFRTARVRLVVEPEARFRLVESATDTPVGERGNVTLTLRNVGSATARDARVSVQSRSAEFRVGTNGSVSRFVGAWRPGEEATVDVPSTALSTAGRRNYTVVGRVSYSDDDDRPRRSEPLVTGVVPAPEQRFVVRESSATLFVGERGTVRGTVVNRGPETARDAVVYIETGSDGVVALQSSYPVGTLEAGESAAVAFPVRVTDRGEPGPHQFDLSVRYRGREDATRQSDALFVRSTVEPERDRFALEPQNATFGPDTTNRLVVRVTNAGDAPRTDVAVSLEPRPPFTSVAPTAYVGELDPGESERVAFELSVDEDAVESTHPVTVNVTSESADGDVDSESHRVPVAVSLEEQSVDTGALAAVGVLALLIVASLGYWWYRRR</sequence>
<evidence type="ECO:0000259" key="2">
    <source>
        <dbReference type="Pfam" id="PF10633"/>
    </source>
</evidence>
<feature type="domain" description="Alpha-galactosidase NEW3" evidence="2">
    <location>
        <begin position="401"/>
        <end position="474"/>
    </location>
</feature>
<dbReference type="Gene3D" id="2.60.40.10">
    <property type="entry name" value="Immunoglobulins"/>
    <property type="match status" value="2"/>
</dbReference>
<keyword evidence="1" id="KW-1133">Transmembrane helix</keyword>
<evidence type="ECO:0000313" key="3">
    <source>
        <dbReference type="EMBL" id="SFR59773.1"/>
    </source>
</evidence>
<dbReference type="PANTHER" id="PTHR35902">
    <property type="entry name" value="S-LAYER DOMAIN-LIKE PROTEIN-RELATED"/>
    <property type="match status" value="1"/>
</dbReference>
<feature type="transmembrane region" description="Helical" evidence="1">
    <location>
        <begin position="504"/>
        <end position="524"/>
    </location>
</feature>
<dbReference type="EMBL" id="FOYT01000002">
    <property type="protein sequence ID" value="SFR59773.1"/>
    <property type="molecule type" value="Genomic_DNA"/>
</dbReference>
<evidence type="ECO:0000256" key="1">
    <source>
        <dbReference type="SAM" id="Phobius"/>
    </source>
</evidence>
<keyword evidence="4" id="KW-1185">Reference proteome</keyword>
<gene>
    <name evidence="3" type="ORF">SAMN04487947_2678</name>
</gene>
<dbReference type="STRING" id="553469.SAMN04487947_2678"/>
<accession>A0A1I6HZ99</accession>
<evidence type="ECO:0000313" key="4">
    <source>
        <dbReference type="Proteomes" id="UP000198531"/>
    </source>
</evidence>
<name>A0A1I6HZ99_9EURY</name>
<organism evidence="3 4">
    <name type="scientific">Halogeometricum rufum</name>
    <dbReference type="NCBI Taxonomy" id="553469"/>
    <lineage>
        <taxon>Archaea</taxon>
        <taxon>Methanobacteriati</taxon>
        <taxon>Methanobacteriota</taxon>
        <taxon>Stenosarchaea group</taxon>
        <taxon>Halobacteria</taxon>
        <taxon>Halobacteriales</taxon>
        <taxon>Haloferacaceae</taxon>
        <taxon>Halogeometricum</taxon>
    </lineage>
</organism>
<dbReference type="InterPro" id="IPR018905">
    <property type="entry name" value="A-galactase_NEW3"/>
</dbReference>